<reference evidence="3 4" key="1">
    <citation type="submission" date="2022-06" db="EMBL/GenBank/DDBJ databases">
        <title>Genomic Encyclopedia of Archaeal and Bacterial Type Strains, Phase II (KMG-II): from individual species to whole genera.</title>
        <authorList>
            <person name="Goeker M."/>
        </authorList>
    </citation>
    <scope>NUCLEOTIDE SEQUENCE [LARGE SCALE GENOMIC DNA]</scope>
    <source>
        <strain evidence="3 4">DSM 40477</strain>
    </source>
</reference>
<sequence>MAGAGLRVGEAMAVSAKCVRGETLRVWQQMSLAPDPETGRYVTHLAPLKHRAEGDYRDIPIPKFLREKVKEHIAQHGTLSTPEAEEMLFRTKINTLMSVDNFRHHWDKAVGALKLAYTPHDLRHYFASTALHGGVALNEVSAWLGHKSIKTTVDIYGHLTQEASARMRRVMQEALSASPVATLPKAA</sequence>
<dbReference type="InterPro" id="IPR002104">
    <property type="entry name" value="Integrase_catalytic"/>
</dbReference>
<dbReference type="Proteomes" id="UP001205311">
    <property type="component" value="Unassembled WGS sequence"/>
</dbReference>
<dbReference type="InterPro" id="IPR050090">
    <property type="entry name" value="Tyrosine_recombinase_XerCD"/>
</dbReference>
<proteinExistence type="predicted"/>
<dbReference type="SUPFAM" id="SSF56349">
    <property type="entry name" value="DNA breaking-rejoining enzymes"/>
    <property type="match status" value="1"/>
</dbReference>
<evidence type="ECO:0000259" key="2">
    <source>
        <dbReference type="PROSITE" id="PS51898"/>
    </source>
</evidence>
<dbReference type="InterPro" id="IPR013762">
    <property type="entry name" value="Integrase-like_cat_sf"/>
</dbReference>
<organism evidence="3 4">
    <name type="scientific">Streptoalloteichus tenebrarius (strain ATCC 17920 / DSM 40477 / JCM 4838 / CBS 697.72 / NBRC 16177 / NCIMB 11028 / NRRL B-12390 / A12253. 1 / ISP 5477)</name>
    <name type="common">Streptomyces tenebrarius</name>
    <dbReference type="NCBI Taxonomy" id="1933"/>
    <lineage>
        <taxon>Bacteria</taxon>
        <taxon>Bacillati</taxon>
        <taxon>Actinomycetota</taxon>
        <taxon>Actinomycetes</taxon>
        <taxon>Pseudonocardiales</taxon>
        <taxon>Pseudonocardiaceae</taxon>
        <taxon>Streptoalloteichus</taxon>
    </lineage>
</organism>
<dbReference type="EMBL" id="JAMTCP010000016">
    <property type="protein sequence ID" value="MCP2259437.1"/>
    <property type="molecule type" value="Genomic_DNA"/>
</dbReference>
<dbReference type="PANTHER" id="PTHR30349">
    <property type="entry name" value="PHAGE INTEGRASE-RELATED"/>
    <property type="match status" value="1"/>
</dbReference>
<dbReference type="Gene3D" id="1.10.443.10">
    <property type="entry name" value="Intergrase catalytic core"/>
    <property type="match status" value="1"/>
</dbReference>
<gene>
    <name evidence="3" type="ORF">LX15_003138</name>
</gene>
<accession>A0ABT1HVB0</accession>
<evidence type="ECO:0000313" key="4">
    <source>
        <dbReference type="Proteomes" id="UP001205311"/>
    </source>
</evidence>
<name>A0ABT1HVB0_STRSD</name>
<dbReference type="PROSITE" id="PS51898">
    <property type="entry name" value="TYR_RECOMBINASE"/>
    <property type="match status" value="1"/>
</dbReference>
<keyword evidence="4" id="KW-1185">Reference proteome</keyword>
<comment type="caution">
    <text evidence="3">The sequence shown here is derived from an EMBL/GenBank/DDBJ whole genome shotgun (WGS) entry which is preliminary data.</text>
</comment>
<feature type="domain" description="Tyr recombinase" evidence="2">
    <location>
        <begin position="1"/>
        <end position="172"/>
    </location>
</feature>
<keyword evidence="1" id="KW-0233">DNA recombination</keyword>
<evidence type="ECO:0000256" key="1">
    <source>
        <dbReference type="ARBA" id="ARBA00023172"/>
    </source>
</evidence>
<evidence type="ECO:0000313" key="3">
    <source>
        <dbReference type="EMBL" id="MCP2259437.1"/>
    </source>
</evidence>
<dbReference type="InterPro" id="IPR011010">
    <property type="entry name" value="DNA_brk_join_enz"/>
</dbReference>
<dbReference type="PANTHER" id="PTHR30349:SF64">
    <property type="entry name" value="PROPHAGE INTEGRASE INTD-RELATED"/>
    <property type="match status" value="1"/>
</dbReference>
<dbReference type="Pfam" id="PF00589">
    <property type="entry name" value="Phage_integrase"/>
    <property type="match status" value="1"/>
</dbReference>
<protein>
    <submittedName>
        <fullName evidence="3">Phage integrase family protein</fullName>
    </submittedName>
</protein>